<dbReference type="EMBL" id="MHMH01000002">
    <property type="protein sequence ID" value="OGZ24863.1"/>
    <property type="molecule type" value="Genomic_DNA"/>
</dbReference>
<keyword evidence="1" id="KW-1133">Transmembrane helix</keyword>
<dbReference type="AlphaFoldDB" id="A0A1G2EGD9"/>
<sequence>MTNFLKKLQQKPKSVKQTIMWLGVILIMTAIFVGWFMTFSFDTSLPPEDEKTAQLKRDVPSVWKGLKSQINTLMATIRNL</sequence>
<comment type="caution">
    <text evidence="2">The sequence shown here is derived from an EMBL/GenBank/DDBJ whole genome shotgun (WGS) entry which is preliminary data.</text>
</comment>
<reference evidence="2 3" key="1">
    <citation type="journal article" date="2016" name="Nat. Commun.">
        <title>Thousands of microbial genomes shed light on interconnected biogeochemical processes in an aquifer system.</title>
        <authorList>
            <person name="Anantharaman K."/>
            <person name="Brown C.T."/>
            <person name="Hug L.A."/>
            <person name="Sharon I."/>
            <person name="Castelle C.J."/>
            <person name="Probst A.J."/>
            <person name="Thomas B.C."/>
            <person name="Singh A."/>
            <person name="Wilkins M.J."/>
            <person name="Karaoz U."/>
            <person name="Brodie E.L."/>
            <person name="Williams K.H."/>
            <person name="Hubbard S.S."/>
            <person name="Banfield J.F."/>
        </authorList>
    </citation>
    <scope>NUCLEOTIDE SEQUENCE [LARGE SCALE GENOMIC DNA]</scope>
</reference>
<feature type="transmembrane region" description="Helical" evidence="1">
    <location>
        <begin position="21"/>
        <end position="41"/>
    </location>
</feature>
<protein>
    <submittedName>
        <fullName evidence="2">Uncharacterized protein</fullName>
    </submittedName>
</protein>
<proteinExistence type="predicted"/>
<name>A0A1G2EGD9_9BACT</name>
<gene>
    <name evidence="2" type="ORF">A2896_01140</name>
</gene>
<keyword evidence="1" id="KW-0472">Membrane</keyword>
<organism evidence="2 3">
    <name type="scientific">Candidatus Nealsonbacteria bacterium RIFCSPLOWO2_01_FULL_43_32</name>
    <dbReference type="NCBI Taxonomy" id="1801672"/>
    <lineage>
        <taxon>Bacteria</taxon>
        <taxon>Candidatus Nealsoniibacteriota</taxon>
    </lineage>
</organism>
<evidence type="ECO:0000313" key="2">
    <source>
        <dbReference type="EMBL" id="OGZ24863.1"/>
    </source>
</evidence>
<evidence type="ECO:0000313" key="3">
    <source>
        <dbReference type="Proteomes" id="UP000178647"/>
    </source>
</evidence>
<keyword evidence="1" id="KW-0812">Transmembrane</keyword>
<accession>A0A1G2EGD9</accession>
<dbReference type="Proteomes" id="UP000178647">
    <property type="component" value="Unassembled WGS sequence"/>
</dbReference>
<dbReference type="STRING" id="1801672.A2896_01140"/>
<evidence type="ECO:0000256" key="1">
    <source>
        <dbReference type="SAM" id="Phobius"/>
    </source>
</evidence>